<keyword evidence="1" id="KW-0547">Nucleotide-binding</keyword>
<dbReference type="GO" id="GO:0007264">
    <property type="term" value="P:small GTPase-mediated signal transduction"/>
    <property type="evidence" value="ECO:0007669"/>
    <property type="project" value="InterPro"/>
</dbReference>
<dbReference type="AlphaFoldDB" id="A0A9D4BFJ1"/>
<sequence>MTNVQRVTLCVVGDSGVGKTLLCLSYTANYVLKDYMPTVLDHHWTLLKHDDFIVDLQIWDHSGSDEYNTLRPLSYPHTDVFLVCFSLKSLQSLEHVRSVWLPEIENAVGKRPFILVGCKRDDCVSRRKTLDVLTDEGEEMARELGAVKYVETSAIEQSGFTTCFHSAINAVLEARKATDQSAGMLELPIRPRANTMVAKSQTLKPHRSTLPKRSFSIKIKAALENKQTTNQSSGVLESP</sequence>
<keyword evidence="4" id="KW-1185">Reference proteome</keyword>
<organism evidence="3 4">
    <name type="scientific">Dreissena polymorpha</name>
    <name type="common">Zebra mussel</name>
    <name type="synonym">Mytilus polymorpha</name>
    <dbReference type="NCBI Taxonomy" id="45954"/>
    <lineage>
        <taxon>Eukaryota</taxon>
        <taxon>Metazoa</taxon>
        <taxon>Spiralia</taxon>
        <taxon>Lophotrochozoa</taxon>
        <taxon>Mollusca</taxon>
        <taxon>Bivalvia</taxon>
        <taxon>Autobranchia</taxon>
        <taxon>Heteroconchia</taxon>
        <taxon>Euheterodonta</taxon>
        <taxon>Imparidentia</taxon>
        <taxon>Neoheterodontei</taxon>
        <taxon>Myida</taxon>
        <taxon>Dreissenoidea</taxon>
        <taxon>Dreissenidae</taxon>
        <taxon>Dreissena</taxon>
    </lineage>
</organism>
<dbReference type="PROSITE" id="PS51421">
    <property type="entry name" value="RAS"/>
    <property type="match status" value="1"/>
</dbReference>
<dbReference type="PROSITE" id="PS51419">
    <property type="entry name" value="RAB"/>
    <property type="match status" value="1"/>
</dbReference>
<keyword evidence="2" id="KW-0342">GTP-binding</keyword>
<dbReference type="PROSITE" id="PS51420">
    <property type="entry name" value="RHO"/>
    <property type="match status" value="1"/>
</dbReference>
<dbReference type="SMART" id="SM00174">
    <property type="entry name" value="RHO"/>
    <property type="match status" value="1"/>
</dbReference>
<dbReference type="NCBIfam" id="TIGR00231">
    <property type="entry name" value="small_GTP"/>
    <property type="match status" value="1"/>
</dbReference>
<dbReference type="SUPFAM" id="SSF52540">
    <property type="entry name" value="P-loop containing nucleoside triphosphate hydrolases"/>
    <property type="match status" value="1"/>
</dbReference>
<evidence type="ECO:0000313" key="4">
    <source>
        <dbReference type="Proteomes" id="UP000828390"/>
    </source>
</evidence>
<dbReference type="InterPro" id="IPR005225">
    <property type="entry name" value="Small_GTP-bd"/>
</dbReference>
<evidence type="ECO:0000256" key="2">
    <source>
        <dbReference type="ARBA" id="ARBA00023134"/>
    </source>
</evidence>
<dbReference type="Pfam" id="PF00071">
    <property type="entry name" value="Ras"/>
    <property type="match status" value="1"/>
</dbReference>
<dbReference type="Gene3D" id="3.40.50.300">
    <property type="entry name" value="P-loop containing nucleotide triphosphate hydrolases"/>
    <property type="match status" value="1"/>
</dbReference>
<dbReference type="GO" id="GO:0005525">
    <property type="term" value="F:GTP binding"/>
    <property type="evidence" value="ECO:0007669"/>
    <property type="project" value="UniProtKB-KW"/>
</dbReference>
<accession>A0A9D4BFJ1</accession>
<comment type="caution">
    <text evidence="3">The sequence shown here is derived from an EMBL/GenBank/DDBJ whole genome shotgun (WGS) entry which is preliminary data.</text>
</comment>
<dbReference type="InterPro" id="IPR001806">
    <property type="entry name" value="Small_GTPase"/>
</dbReference>
<gene>
    <name evidence="3" type="ORF">DPMN_076158</name>
</gene>
<dbReference type="PANTHER" id="PTHR24072">
    <property type="entry name" value="RHO FAMILY GTPASE"/>
    <property type="match status" value="1"/>
</dbReference>
<dbReference type="PRINTS" id="PR00449">
    <property type="entry name" value="RASTRNSFRMNG"/>
</dbReference>
<evidence type="ECO:0000313" key="3">
    <source>
        <dbReference type="EMBL" id="KAH3701175.1"/>
    </source>
</evidence>
<dbReference type="SMART" id="SM00175">
    <property type="entry name" value="RAB"/>
    <property type="match status" value="1"/>
</dbReference>
<dbReference type="EMBL" id="JAIWYP010000015">
    <property type="protein sequence ID" value="KAH3701175.1"/>
    <property type="molecule type" value="Genomic_DNA"/>
</dbReference>
<protein>
    <submittedName>
        <fullName evidence="3">Uncharacterized protein</fullName>
    </submittedName>
</protein>
<reference evidence="3" key="2">
    <citation type="submission" date="2020-11" db="EMBL/GenBank/DDBJ databases">
        <authorList>
            <person name="McCartney M.A."/>
            <person name="Auch B."/>
            <person name="Kono T."/>
            <person name="Mallez S."/>
            <person name="Becker A."/>
            <person name="Gohl D.M."/>
            <person name="Silverstein K.A.T."/>
            <person name="Koren S."/>
            <person name="Bechman K.B."/>
            <person name="Herman A."/>
            <person name="Abrahante J.E."/>
            <person name="Garbe J."/>
        </authorList>
    </citation>
    <scope>NUCLEOTIDE SEQUENCE</scope>
    <source>
        <strain evidence="3">Duluth1</strain>
        <tissue evidence="3">Whole animal</tissue>
    </source>
</reference>
<dbReference type="CDD" id="cd00157">
    <property type="entry name" value="Rho"/>
    <property type="match status" value="1"/>
</dbReference>
<reference evidence="3" key="1">
    <citation type="journal article" date="2019" name="bioRxiv">
        <title>The Genome of the Zebra Mussel, Dreissena polymorpha: A Resource for Invasive Species Research.</title>
        <authorList>
            <person name="McCartney M.A."/>
            <person name="Auch B."/>
            <person name="Kono T."/>
            <person name="Mallez S."/>
            <person name="Zhang Y."/>
            <person name="Obille A."/>
            <person name="Becker A."/>
            <person name="Abrahante J.E."/>
            <person name="Garbe J."/>
            <person name="Badalamenti J.P."/>
            <person name="Herman A."/>
            <person name="Mangelson H."/>
            <person name="Liachko I."/>
            <person name="Sullivan S."/>
            <person name="Sone E.D."/>
            <person name="Koren S."/>
            <person name="Silverstein K.A.T."/>
            <person name="Beckman K.B."/>
            <person name="Gohl D.M."/>
        </authorList>
    </citation>
    <scope>NUCLEOTIDE SEQUENCE</scope>
    <source>
        <strain evidence="3">Duluth1</strain>
        <tissue evidence="3">Whole animal</tissue>
    </source>
</reference>
<dbReference type="GO" id="GO:0003924">
    <property type="term" value="F:GTPase activity"/>
    <property type="evidence" value="ECO:0007669"/>
    <property type="project" value="InterPro"/>
</dbReference>
<dbReference type="InterPro" id="IPR003578">
    <property type="entry name" value="Small_GTPase_Rho"/>
</dbReference>
<dbReference type="Proteomes" id="UP000828390">
    <property type="component" value="Unassembled WGS sequence"/>
</dbReference>
<proteinExistence type="predicted"/>
<name>A0A9D4BFJ1_DREPO</name>
<evidence type="ECO:0000256" key="1">
    <source>
        <dbReference type="ARBA" id="ARBA00022741"/>
    </source>
</evidence>
<dbReference type="OrthoDB" id="6064083at2759"/>
<dbReference type="SMART" id="SM00173">
    <property type="entry name" value="RAS"/>
    <property type="match status" value="1"/>
</dbReference>
<dbReference type="InterPro" id="IPR027417">
    <property type="entry name" value="P-loop_NTPase"/>
</dbReference>